<organism evidence="2">
    <name type="scientific">Solanum lycopersicum</name>
    <name type="common">Tomato</name>
    <name type="synonym">Lycopersicon esculentum</name>
    <dbReference type="NCBI Taxonomy" id="4081"/>
    <lineage>
        <taxon>Eukaryota</taxon>
        <taxon>Viridiplantae</taxon>
        <taxon>Streptophyta</taxon>
        <taxon>Embryophyta</taxon>
        <taxon>Tracheophyta</taxon>
        <taxon>Spermatophyta</taxon>
        <taxon>Magnoliopsida</taxon>
        <taxon>eudicotyledons</taxon>
        <taxon>Gunneridae</taxon>
        <taxon>Pentapetalae</taxon>
        <taxon>asterids</taxon>
        <taxon>lamiids</taxon>
        <taxon>Solanales</taxon>
        <taxon>Solanaceae</taxon>
        <taxon>Solanoideae</taxon>
        <taxon>Solaneae</taxon>
        <taxon>Solanum</taxon>
        <taxon>Solanum subgen. Lycopersicon</taxon>
    </lineage>
</organism>
<dbReference type="Gramene" id="Solyc00g109450.1.1">
    <property type="protein sequence ID" value="Solyc00g109450.1.1.1.CDS"/>
    <property type="gene ID" value="Solyc00g109450.1"/>
</dbReference>
<dbReference type="AlphaFoldDB" id="A0A494G9T9"/>
<keyword evidence="1" id="KW-1133">Transmembrane helix</keyword>
<sequence length="49" mass="6214">MICLLWIYIVFWGNTTHTKLRRLFEYSIQLQLKHYVFFLFIIWVLTFWA</sequence>
<evidence type="ECO:0000313" key="3">
    <source>
        <dbReference type="Proteomes" id="UP000004994"/>
    </source>
</evidence>
<protein>
    <submittedName>
        <fullName evidence="2">Uncharacterized protein</fullName>
    </submittedName>
</protein>
<keyword evidence="1" id="KW-0812">Transmembrane</keyword>
<dbReference type="EnsemblPlants" id="Solyc00g109450.1.1">
    <property type="protein sequence ID" value="Solyc00g109450.1.1.1.CDS"/>
    <property type="gene ID" value="Solyc00g109450.1"/>
</dbReference>
<keyword evidence="1" id="KW-0472">Membrane</keyword>
<dbReference type="Proteomes" id="UP000004994">
    <property type="component" value="Unassembled WGS sequence"/>
</dbReference>
<keyword evidence="3" id="KW-1185">Reference proteome</keyword>
<dbReference type="InParanoid" id="A0A494G9T9"/>
<dbReference type="PaxDb" id="4081-Solyc00g109450.1.1"/>
<evidence type="ECO:0000256" key="1">
    <source>
        <dbReference type="SAM" id="Phobius"/>
    </source>
</evidence>
<feature type="transmembrane region" description="Helical" evidence="1">
    <location>
        <begin position="28"/>
        <end position="48"/>
    </location>
</feature>
<accession>A0A494G9T9</accession>
<name>A0A494G9T9_SOLLC</name>
<proteinExistence type="predicted"/>
<evidence type="ECO:0000313" key="2">
    <source>
        <dbReference type="EnsemblPlants" id="Solyc00g109450.1.1.1.CDS"/>
    </source>
</evidence>
<reference evidence="2" key="1">
    <citation type="journal article" date="2012" name="Nature">
        <title>The tomato genome sequence provides insights into fleshy fruit evolution.</title>
        <authorList>
            <consortium name="Tomato Genome Consortium"/>
        </authorList>
    </citation>
    <scope>NUCLEOTIDE SEQUENCE [LARGE SCALE GENOMIC DNA]</scope>
    <source>
        <strain evidence="2">cv. Heinz 1706</strain>
    </source>
</reference>
<reference evidence="2" key="2">
    <citation type="submission" date="2019-04" db="UniProtKB">
        <authorList>
            <consortium name="EnsemblPlants"/>
        </authorList>
    </citation>
    <scope>IDENTIFICATION</scope>
    <source>
        <strain evidence="2">cv. Heinz 1706</strain>
    </source>
</reference>